<reference evidence="1" key="5">
    <citation type="submission" date="2001-07" db="EMBL/GenBank/DDBJ databases">
        <authorList>
            <person name="Adachi J."/>
            <person name="Aizawa K."/>
            <person name="Akimura T."/>
            <person name="Arakawa T."/>
            <person name="Bono H."/>
            <person name="Carninci P."/>
            <person name="Fukuda S."/>
            <person name="Furuno M."/>
            <person name="Hanagaki T."/>
            <person name="Hara A."/>
            <person name="Hashizume W."/>
            <person name="Hayashida K."/>
            <person name="Hayatsu N."/>
            <person name="Hiramoto K."/>
            <person name="Hiraoka T."/>
            <person name="Hirozane T."/>
            <person name="Hori F."/>
            <person name="Imotani K."/>
            <person name="Ishii Y."/>
            <person name="Itoh M."/>
            <person name="Kagawa I."/>
            <person name="Kasukawa T."/>
            <person name="Katoh H."/>
            <person name="Kawai J."/>
            <person name="Kojima Y."/>
            <person name="Kondo S."/>
            <person name="Konno H."/>
            <person name="Kouda M."/>
            <person name="Koya S."/>
            <person name="Kurihara C."/>
            <person name="Matsuyama T."/>
            <person name="Miyazaki A."/>
            <person name="Murata M."/>
            <person name="Nakamura M."/>
            <person name="Nishi K."/>
            <person name="Nomura K."/>
            <person name="Numazaki R."/>
            <person name="Ohno M."/>
            <person name="Ohsato N."/>
            <person name="Okazaki Y."/>
            <person name="Saito R."/>
            <person name="Saitoh H."/>
            <person name="Sakai C."/>
            <person name="Sakai K."/>
            <person name="Sakazume N."/>
            <person name="Sano H."/>
            <person name="Sasaki D."/>
            <person name="Shibata K."/>
            <person name="Shinagawa A."/>
            <person name="Shiraki T."/>
            <person name="Sogabe Y."/>
            <person name="Tagami M."/>
            <person name="Tagawa A."/>
            <person name="Takahashi F."/>
            <person name="Takaku-Akahira S."/>
            <person name="Takeda Y."/>
            <person name="Tanaka T."/>
            <person name="Tomaru A."/>
            <person name="Toya T."/>
            <person name="Yasunishi A."/>
            <person name="Muramatsu M."/>
            <person name="Hayashizaki Y."/>
        </authorList>
    </citation>
    <scope>NUCLEOTIDE SEQUENCE</scope>
    <source>
        <strain evidence="1">C57BL/6J</strain>
        <tissue evidence="1">Retina</tissue>
    </source>
</reference>
<name>Q8C8R7_MOUSE</name>
<reference evidence="1" key="6">
    <citation type="journal article" date="2002" name="Nature">
        <title>Analysis of the mouse transcriptome based on functional annotation of 60,770 full-length cDNAs.</title>
        <authorList>
            <consortium name="The FANTOM Consortium and the RIKEN Genome Exploration Research Group Phase I and II Team"/>
        </authorList>
    </citation>
    <scope>NUCLEOTIDE SEQUENCE</scope>
    <source>
        <strain evidence="1">C57BL/6J</strain>
        <tissue evidence="1">Retina</tissue>
    </source>
</reference>
<proteinExistence type="evidence at transcript level"/>
<dbReference type="AlphaFoldDB" id="Q8C8R7"/>
<dbReference type="EMBL" id="AK044604">
    <property type="protein sequence ID" value="BAC31999.1"/>
    <property type="molecule type" value="mRNA"/>
</dbReference>
<reference evidence="1" key="3">
    <citation type="journal article" date="2000" name="Genome Res.">
        <title>RIKEN integrated sequence analysis (RISA) system--384-format sequencing pipeline with 384 multicapillary sequencer.</title>
        <authorList>
            <person name="Shibata K."/>
            <person name="Itoh M."/>
            <person name="Aizawa K."/>
            <person name="Nagaoka S."/>
            <person name="Sasaki N."/>
            <person name="Carninci P."/>
            <person name="Konno H."/>
            <person name="Akiyama J."/>
            <person name="Nishi K."/>
            <person name="Kitsunai T."/>
            <person name="Tashiro H."/>
            <person name="Itoh M."/>
            <person name="Sumi N."/>
            <person name="Ishii Y."/>
            <person name="Nakamura S."/>
            <person name="Hazama M."/>
            <person name="Nishine T."/>
            <person name="Harada A."/>
            <person name="Yamamoto R."/>
            <person name="Matsumoto H."/>
            <person name="Sakaguchi S."/>
            <person name="Ikegami T."/>
            <person name="Kashiwagi K."/>
            <person name="Fujiwake S."/>
            <person name="Inoue K."/>
            <person name="Togawa Y."/>
            <person name="Izawa M."/>
            <person name="Ohara E."/>
            <person name="Watahiki M."/>
            <person name="Yoneda Y."/>
            <person name="Ishikawa T."/>
            <person name="Ozawa K."/>
            <person name="Tanaka T."/>
            <person name="Matsuura S."/>
            <person name="Kawai J."/>
            <person name="Okazaki Y."/>
            <person name="Muramatsu M."/>
            <person name="Inoue Y."/>
            <person name="Kira A."/>
            <person name="Hayashizaki Y."/>
        </authorList>
    </citation>
    <scope>NUCLEOTIDE SEQUENCE</scope>
    <source>
        <strain evidence="1">C57BL/6J</strain>
        <tissue evidence="1">Retina</tissue>
    </source>
</reference>
<protein>
    <submittedName>
        <fullName evidence="1">Uncharacterized protein</fullName>
    </submittedName>
</protein>
<evidence type="ECO:0000313" key="1">
    <source>
        <dbReference type="EMBL" id="BAC31999.1"/>
    </source>
</evidence>
<reference evidence="1" key="2">
    <citation type="journal article" date="2000" name="Genome Res.">
        <title>Normalization and subtraction of cap-trapper-selected cDNAs to prepare full-length cDNA libraries for rapid discovery of new genes.</title>
        <authorList>
            <person name="Carninci P."/>
            <person name="Shibata Y."/>
            <person name="Hayatsu N."/>
            <person name="Sugahara Y."/>
            <person name="Shibata K."/>
            <person name="Itoh M."/>
            <person name="Konno H."/>
            <person name="Okazaki Y."/>
            <person name="Muramatsu M."/>
            <person name="Hayashizaki Y."/>
        </authorList>
    </citation>
    <scope>NUCLEOTIDE SEQUENCE</scope>
    <source>
        <strain evidence="1">C57BL/6J</strain>
        <tissue evidence="1">Retina</tissue>
    </source>
</reference>
<reference evidence="1" key="4">
    <citation type="journal article" date="2001" name="Nature">
        <title>Functional annotation of a full-length mouse cDNA collection.</title>
        <authorList>
            <consortium name="The RIKEN Genome Exploration Research Group Phase II Team and the FANTOM Consortium"/>
        </authorList>
    </citation>
    <scope>NUCLEOTIDE SEQUENCE</scope>
    <source>
        <strain evidence="1">C57BL/6J</strain>
        <tissue evidence="1">Retina</tissue>
    </source>
</reference>
<reference evidence="1" key="8">
    <citation type="journal article" date="2005" name="Science">
        <title>Antisense Transcription in the Mammalian Transcriptome.</title>
        <authorList>
            <consortium name="RIKEN Genome Exploration Research Group and Genome Science Group (Genome Network Project Core Group) and the FANTOM Consortium"/>
        </authorList>
    </citation>
    <scope>NUCLEOTIDE SEQUENCE</scope>
    <source>
        <strain evidence="1">C57BL/6J</strain>
        <tissue evidence="1">Retina</tissue>
    </source>
</reference>
<organism evidence="1">
    <name type="scientific">Mus musculus</name>
    <name type="common">Mouse</name>
    <dbReference type="NCBI Taxonomy" id="10090"/>
    <lineage>
        <taxon>Eukaryota</taxon>
        <taxon>Metazoa</taxon>
        <taxon>Chordata</taxon>
        <taxon>Craniata</taxon>
        <taxon>Vertebrata</taxon>
        <taxon>Euteleostomi</taxon>
        <taxon>Mammalia</taxon>
        <taxon>Eutheria</taxon>
        <taxon>Euarchontoglires</taxon>
        <taxon>Glires</taxon>
        <taxon>Rodentia</taxon>
        <taxon>Myomorpha</taxon>
        <taxon>Muroidea</taxon>
        <taxon>Muridae</taxon>
        <taxon>Murinae</taxon>
        <taxon>Mus</taxon>
        <taxon>Mus</taxon>
    </lineage>
</organism>
<feature type="non-terminal residue" evidence="1">
    <location>
        <position position="1"/>
    </location>
</feature>
<reference evidence="1" key="1">
    <citation type="journal article" date="1999" name="Methods Enzymol.">
        <title>High-efficiency full-length cDNA cloning.</title>
        <authorList>
            <person name="Carninci P."/>
            <person name="Hayashizaki Y."/>
        </authorList>
    </citation>
    <scope>NUCLEOTIDE SEQUENCE</scope>
    <source>
        <strain evidence="1">C57BL/6J</strain>
        <tissue evidence="1">Retina</tissue>
    </source>
</reference>
<reference evidence="1" key="7">
    <citation type="journal article" date="2005" name="Science">
        <title>The Transcriptional Landscape of the Mammalian Genome.</title>
        <authorList>
            <consortium name="The FANTOM Consortium"/>
            <consortium name="Riken Genome Exploration Research Group and Genome Science Group (Genome Network Project Core Group)"/>
        </authorList>
    </citation>
    <scope>NUCLEOTIDE SEQUENCE</scope>
    <source>
        <strain evidence="1">C57BL/6J</strain>
        <tissue evidence="1">Retina</tissue>
    </source>
</reference>
<accession>Q8C8R7</accession>
<sequence>APLSGLWRLPPARPVRSLARSLACSSGIAAVVQVCDGAATSHLGLTRAPCLPAPLRLKSAFTSGALESPTWPTPAFLRRTPPPALPLLCDSSSSGYPCGLSSGSLRSLPISLLKCNGMPKPALGACCPPGKIWRLRTRPICSLDPPGPLYLALVFGKIHLLGQQERGQKGEWLVLHKLLC</sequence>